<dbReference type="EMBL" id="FWFN01000002">
    <property type="protein sequence ID" value="SLN30717.1"/>
    <property type="molecule type" value="Genomic_DNA"/>
</dbReference>
<dbReference type="Gene3D" id="3.40.50.2300">
    <property type="match status" value="1"/>
</dbReference>
<evidence type="ECO:0000256" key="6">
    <source>
        <dbReference type="ARBA" id="ARBA00022679"/>
    </source>
</evidence>
<dbReference type="SMART" id="SM00448">
    <property type="entry name" value="REC"/>
    <property type="match status" value="1"/>
</dbReference>
<dbReference type="PROSITE" id="PS50109">
    <property type="entry name" value="HIS_KIN"/>
    <property type="match status" value="1"/>
</dbReference>
<dbReference type="SUPFAM" id="SSF52172">
    <property type="entry name" value="CheY-like"/>
    <property type="match status" value="1"/>
</dbReference>
<feature type="domain" description="HPt" evidence="18">
    <location>
        <begin position="580"/>
        <end position="673"/>
    </location>
</feature>
<proteinExistence type="predicted"/>
<dbReference type="SMART" id="SM00388">
    <property type="entry name" value="HisKA"/>
    <property type="match status" value="1"/>
</dbReference>
<evidence type="ECO:0000259" key="18">
    <source>
        <dbReference type="PROSITE" id="PS50894"/>
    </source>
</evidence>
<keyword evidence="8" id="KW-0418">Kinase</keyword>
<dbReference type="OrthoDB" id="5292887at2"/>
<evidence type="ECO:0000256" key="12">
    <source>
        <dbReference type="ARBA" id="ARBA00023136"/>
    </source>
</evidence>
<dbReference type="InterPro" id="IPR036641">
    <property type="entry name" value="HPT_dom_sf"/>
</dbReference>
<dbReference type="GO" id="GO:0000155">
    <property type="term" value="F:phosphorelay sensor kinase activity"/>
    <property type="evidence" value="ECO:0007669"/>
    <property type="project" value="InterPro"/>
</dbReference>
<dbReference type="SUPFAM" id="SSF47384">
    <property type="entry name" value="Homodimeric domain of signal transducing histidine kinase"/>
    <property type="match status" value="1"/>
</dbReference>
<feature type="region of interest" description="Disordered" evidence="15">
    <location>
        <begin position="1"/>
        <end position="26"/>
    </location>
</feature>
<evidence type="ECO:0000256" key="5">
    <source>
        <dbReference type="ARBA" id="ARBA00022519"/>
    </source>
</evidence>
<dbReference type="InterPro" id="IPR005467">
    <property type="entry name" value="His_kinase_dom"/>
</dbReference>
<accession>A0A1X6YTS3</accession>
<evidence type="ECO:0000259" key="17">
    <source>
        <dbReference type="PROSITE" id="PS50110"/>
    </source>
</evidence>
<evidence type="ECO:0000256" key="7">
    <source>
        <dbReference type="ARBA" id="ARBA00022692"/>
    </source>
</evidence>
<dbReference type="SUPFAM" id="SSF55874">
    <property type="entry name" value="ATPase domain of HSP90 chaperone/DNA topoisomerase II/histidine kinase"/>
    <property type="match status" value="1"/>
</dbReference>
<keyword evidence="20" id="KW-1185">Reference proteome</keyword>
<feature type="region of interest" description="Disordered" evidence="15">
    <location>
        <begin position="547"/>
        <end position="568"/>
    </location>
</feature>
<evidence type="ECO:0000256" key="1">
    <source>
        <dbReference type="ARBA" id="ARBA00000085"/>
    </source>
</evidence>
<dbReference type="Gene3D" id="1.20.120.160">
    <property type="entry name" value="HPT domain"/>
    <property type="match status" value="1"/>
</dbReference>
<dbReference type="Pfam" id="PF00072">
    <property type="entry name" value="Response_reg"/>
    <property type="match status" value="1"/>
</dbReference>
<dbReference type="SMART" id="SM00387">
    <property type="entry name" value="HATPase_c"/>
    <property type="match status" value="1"/>
</dbReference>
<keyword evidence="7" id="KW-0812">Transmembrane</keyword>
<feature type="modified residue" description="4-aspartylphosphate" evidence="14">
    <location>
        <position position="475"/>
    </location>
</feature>
<feature type="domain" description="Histidine kinase" evidence="16">
    <location>
        <begin position="146"/>
        <end position="378"/>
    </location>
</feature>
<gene>
    <name evidence="19" type="primary">rpfC_1</name>
    <name evidence="19" type="ORF">PSM7751_01320</name>
</gene>
<evidence type="ECO:0000256" key="2">
    <source>
        <dbReference type="ARBA" id="ARBA00004429"/>
    </source>
</evidence>
<feature type="region of interest" description="Disordered" evidence="15">
    <location>
        <begin position="397"/>
        <end position="416"/>
    </location>
</feature>
<evidence type="ECO:0000256" key="13">
    <source>
        <dbReference type="PROSITE-ProRule" id="PRU00110"/>
    </source>
</evidence>
<name>A0A1X6YTS3_9RHOB</name>
<keyword evidence="12" id="KW-0472">Membrane</keyword>
<dbReference type="InterPro" id="IPR008207">
    <property type="entry name" value="Sig_transdc_His_kin_Hpt_dom"/>
</dbReference>
<dbReference type="InterPro" id="IPR036890">
    <property type="entry name" value="HATPase_C_sf"/>
</dbReference>
<feature type="domain" description="Response regulatory" evidence="17">
    <location>
        <begin position="422"/>
        <end position="546"/>
    </location>
</feature>
<sequence length="680" mass="72176">MSEDPGPQEEKARQPDRARAPEDLRPLATSAVRPLLQTVARMIATDRRAVVLATDQAQVLLANAPANQMALDSEALTTLFDWPASVERARAAGSVQLSGTRDGHPLEGELVHLPLGPADGYLLRLAESDHEAIWLRNRARSATLMRVAHDLRTPIQSLLAIAESSATRGSGDPGSADQMRRAAELALDHIDNVLNVIRGASSVAGLQPDEDFCVTEELRTLLAMVAPILRQRGAEMSVDLDPAQEVWLHGPVRFVRALFQNMIDNSAKYGGDRIDIRLTCETAPEPLIPGRQGARTTVTLEVRDQGGGLPADRKAQLNEALGQAGNIALPPVAHPTDRRPSAGLNVLAHALRQLGGEIAVFDRAPDGTEIEGAAPVGTPVLGTILRARFSLPAGVPPVAPQVQRPEHGPSPAGGPPPLAGLSLLIVEDSPSSRDWLVQVLRAAGARVHPAGNGMEALALLAREEIRSALDLVLTDMTLPYMNGFELAQRIGAARASGTLDWHGPVLGLTAHVDDRIRLACQKAGIVKVLEKPIRPAALRDAILEAVRGPRAPSETPAQDEAAPDADPAQSLAGPVVAELLDQFGAEGTRSFMTRARDEAAEVAEGLRRTGVQPDTGRRLHAATGASSLTGLTQLEQALRTLELAVERGDDDLTPLTEALETALRQTTEAIAALTRTPDAG</sequence>
<evidence type="ECO:0000256" key="3">
    <source>
        <dbReference type="ARBA" id="ARBA00012438"/>
    </source>
</evidence>
<dbReference type="InterPro" id="IPR001789">
    <property type="entry name" value="Sig_transdc_resp-reg_receiver"/>
</dbReference>
<dbReference type="InterPro" id="IPR003661">
    <property type="entry name" value="HisK_dim/P_dom"/>
</dbReference>
<dbReference type="PANTHER" id="PTHR43047:SF72">
    <property type="entry name" value="OSMOSENSING HISTIDINE PROTEIN KINASE SLN1"/>
    <property type="match status" value="1"/>
</dbReference>
<dbReference type="GO" id="GO:0009927">
    <property type="term" value="F:histidine phosphotransfer kinase activity"/>
    <property type="evidence" value="ECO:0007669"/>
    <property type="project" value="TreeGrafter"/>
</dbReference>
<dbReference type="Pfam" id="PF02518">
    <property type="entry name" value="HATPase_c"/>
    <property type="match status" value="1"/>
</dbReference>
<evidence type="ECO:0000256" key="9">
    <source>
        <dbReference type="ARBA" id="ARBA00022840"/>
    </source>
</evidence>
<evidence type="ECO:0000313" key="20">
    <source>
        <dbReference type="Proteomes" id="UP000193963"/>
    </source>
</evidence>
<dbReference type="CDD" id="cd00082">
    <property type="entry name" value="HisKA"/>
    <property type="match status" value="1"/>
</dbReference>
<evidence type="ECO:0000256" key="4">
    <source>
        <dbReference type="ARBA" id="ARBA00022475"/>
    </source>
</evidence>
<keyword evidence="4" id="KW-1003">Cell membrane</keyword>
<dbReference type="PANTHER" id="PTHR43047">
    <property type="entry name" value="TWO-COMPONENT HISTIDINE PROTEIN KINASE"/>
    <property type="match status" value="1"/>
</dbReference>
<dbReference type="SUPFAM" id="SSF47226">
    <property type="entry name" value="Histidine-containing phosphotransfer domain, HPT domain"/>
    <property type="match status" value="1"/>
</dbReference>
<keyword evidence="5" id="KW-0997">Cell inner membrane</keyword>
<dbReference type="Gene3D" id="3.30.565.10">
    <property type="entry name" value="Histidine kinase-like ATPase, C-terminal domain"/>
    <property type="match status" value="1"/>
</dbReference>
<comment type="catalytic activity">
    <reaction evidence="1">
        <text>ATP + protein L-histidine = ADP + protein N-phospho-L-histidine.</text>
        <dbReference type="EC" id="2.7.13.3"/>
    </reaction>
</comment>
<feature type="compositionally biased region" description="Low complexity" evidence="15">
    <location>
        <begin position="556"/>
        <end position="568"/>
    </location>
</feature>
<dbReference type="PROSITE" id="PS50894">
    <property type="entry name" value="HPT"/>
    <property type="match status" value="1"/>
</dbReference>
<keyword evidence="9" id="KW-0067">ATP-binding</keyword>
<dbReference type="AlphaFoldDB" id="A0A1X6YTS3"/>
<dbReference type="InterPro" id="IPR036097">
    <property type="entry name" value="HisK_dim/P_sf"/>
</dbReference>
<dbReference type="InterPro" id="IPR003594">
    <property type="entry name" value="HATPase_dom"/>
</dbReference>
<dbReference type="Proteomes" id="UP000193963">
    <property type="component" value="Unassembled WGS sequence"/>
</dbReference>
<keyword evidence="6 19" id="KW-0808">Transferase</keyword>
<keyword evidence="10" id="KW-1133">Transmembrane helix</keyword>
<dbReference type="CDD" id="cd17546">
    <property type="entry name" value="REC_hyHK_CKI1_RcsC-like"/>
    <property type="match status" value="1"/>
</dbReference>
<reference evidence="19 20" key="1">
    <citation type="submission" date="2017-03" db="EMBL/GenBank/DDBJ databases">
        <authorList>
            <person name="Afonso C.L."/>
            <person name="Miller P.J."/>
            <person name="Scott M.A."/>
            <person name="Spackman E."/>
            <person name="Goraichik I."/>
            <person name="Dimitrov K.M."/>
            <person name="Suarez D.L."/>
            <person name="Swayne D.E."/>
        </authorList>
    </citation>
    <scope>NUCLEOTIDE SEQUENCE [LARGE SCALE GENOMIC DNA]</scope>
    <source>
        <strain evidence="19 20">CECT 7751</strain>
    </source>
</reference>
<evidence type="ECO:0000259" key="16">
    <source>
        <dbReference type="PROSITE" id="PS50109"/>
    </source>
</evidence>
<dbReference type="EC" id="2.7.13.3" evidence="3"/>
<comment type="subcellular location">
    <subcellularLocation>
        <location evidence="2">Cell inner membrane</location>
        <topology evidence="2">Multi-pass membrane protein</topology>
    </subcellularLocation>
</comment>
<keyword evidence="14" id="KW-0597">Phosphoprotein</keyword>
<dbReference type="InterPro" id="IPR011006">
    <property type="entry name" value="CheY-like_superfamily"/>
</dbReference>
<evidence type="ECO:0000256" key="11">
    <source>
        <dbReference type="ARBA" id="ARBA00023012"/>
    </source>
</evidence>
<dbReference type="RefSeq" id="WP_085887186.1">
    <property type="nucleotide sequence ID" value="NZ_FWFN01000002.1"/>
</dbReference>
<keyword evidence="9" id="KW-0547">Nucleotide-binding</keyword>
<evidence type="ECO:0000256" key="15">
    <source>
        <dbReference type="SAM" id="MobiDB-lite"/>
    </source>
</evidence>
<evidence type="ECO:0000256" key="10">
    <source>
        <dbReference type="ARBA" id="ARBA00022989"/>
    </source>
</evidence>
<organism evidence="19 20">
    <name type="scientific">Pseudooceanicola marinus</name>
    <dbReference type="NCBI Taxonomy" id="396013"/>
    <lineage>
        <taxon>Bacteria</taxon>
        <taxon>Pseudomonadati</taxon>
        <taxon>Pseudomonadota</taxon>
        <taxon>Alphaproteobacteria</taxon>
        <taxon>Rhodobacterales</taxon>
        <taxon>Paracoccaceae</taxon>
        <taxon>Pseudooceanicola</taxon>
    </lineage>
</organism>
<evidence type="ECO:0000256" key="8">
    <source>
        <dbReference type="ARBA" id="ARBA00022777"/>
    </source>
</evidence>
<feature type="modified residue" description="Phosphohistidine" evidence="13">
    <location>
        <position position="620"/>
    </location>
</feature>
<evidence type="ECO:0000313" key="19">
    <source>
        <dbReference type="EMBL" id="SLN30717.1"/>
    </source>
</evidence>
<dbReference type="PROSITE" id="PS50110">
    <property type="entry name" value="RESPONSE_REGULATORY"/>
    <property type="match status" value="1"/>
</dbReference>
<dbReference type="GO" id="GO:0005886">
    <property type="term" value="C:plasma membrane"/>
    <property type="evidence" value="ECO:0007669"/>
    <property type="project" value="UniProtKB-SubCell"/>
</dbReference>
<keyword evidence="11" id="KW-0902">Two-component regulatory system</keyword>
<evidence type="ECO:0000256" key="14">
    <source>
        <dbReference type="PROSITE-ProRule" id="PRU00169"/>
    </source>
</evidence>
<protein>
    <recommendedName>
        <fullName evidence="3">histidine kinase</fullName>
        <ecNumber evidence="3">2.7.13.3</ecNumber>
    </recommendedName>
</protein>
<feature type="compositionally biased region" description="Basic and acidic residues" evidence="15">
    <location>
        <begin position="8"/>
        <end position="25"/>
    </location>
</feature>